<dbReference type="EMBL" id="JACGCI010000049">
    <property type="protein sequence ID" value="KAF6751491.1"/>
    <property type="molecule type" value="Genomic_DNA"/>
</dbReference>
<feature type="region of interest" description="Disordered" evidence="1">
    <location>
        <begin position="207"/>
        <end position="286"/>
    </location>
</feature>
<proteinExistence type="predicted"/>
<dbReference type="Pfam" id="PF09350">
    <property type="entry name" value="DJC28_CD"/>
    <property type="match status" value="1"/>
</dbReference>
<keyword evidence="4" id="KW-1185">Reference proteome</keyword>
<feature type="compositionally biased region" description="Polar residues" evidence="1">
    <location>
        <begin position="33"/>
        <end position="47"/>
    </location>
</feature>
<accession>A0A8H6M435</accession>
<feature type="compositionally biased region" description="Basic and acidic residues" evidence="1">
    <location>
        <begin position="161"/>
        <end position="171"/>
    </location>
</feature>
<dbReference type="OrthoDB" id="547796at2759"/>
<organism evidence="3 4">
    <name type="scientific">Ephemerocybe angulata</name>
    <dbReference type="NCBI Taxonomy" id="980116"/>
    <lineage>
        <taxon>Eukaryota</taxon>
        <taxon>Fungi</taxon>
        <taxon>Dikarya</taxon>
        <taxon>Basidiomycota</taxon>
        <taxon>Agaricomycotina</taxon>
        <taxon>Agaricomycetes</taxon>
        <taxon>Agaricomycetidae</taxon>
        <taxon>Agaricales</taxon>
        <taxon>Agaricineae</taxon>
        <taxon>Psathyrellaceae</taxon>
        <taxon>Ephemerocybe</taxon>
    </lineage>
</organism>
<evidence type="ECO:0000256" key="1">
    <source>
        <dbReference type="SAM" id="MobiDB-lite"/>
    </source>
</evidence>
<feature type="compositionally biased region" description="Basic and acidic residues" evidence="1">
    <location>
        <begin position="55"/>
        <end position="65"/>
    </location>
</feature>
<feature type="compositionally biased region" description="Basic and acidic residues" evidence="1">
    <location>
        <begin position="234"/>
        <end position="243"/>
    </location>
</feature>
<dbReference type="Proteomes" id="UP000521943">
    <property type="component" value="Unassembled WGS sequence"/>
</dbReference>
<feature type="region of interest" description="Disordered" evidence="1">
    <location>
        <begin position="503"/>
        <end position="531"/>
    </location>
</feature>
<sequence length="550" mass="61001">MQPSSHIFSPNRLLSQNLSRCIASTAIRHGTLPRSNALNSRSYGTDGSSTPSPPSKDEKPRKHTEGSILEGSILPGIRPELLTGSAKLWKEAELEELEREVDKTHLHPHRKQPLSKVQRLHTEHLQFQHPNWTGDESQEDAVLRMLVDKYKPLRSGTMQTADEKLRKDAPKPRGGAPIPDNGTDELRSELEKRLASVDIKVDGAAGYRTVESPRPPSPTLTGSWATEPILPSSPEHRPWHTEFKPPANWTERPSIKFAKASTPAKKAVPEDPKQKRKEREELKRSMTAGRLGSAKEATLDYRLGVKGGGERVGTSRVNPTSVKGWTSLVEDRIEKARKSGAFRTVKGRGQPLVRSTDEHNPFIAREEFLMNRIVQRNGASPPWVELQTELEASVAAWRQILRESWVRSASRNISASLYPTGTLPSLEWIQGYRNKDWETRELSYHTAAVKELNGQVRKYNGMAPYPVRRPPYSVEAERDRAYREGAEAIIEALKMRGKEGKLGTNMSAGGTGGGVGAQADGEAGEGPKADGWSIGEMLRDVVARVLGAKH</sequence>
<dbReference type="InterPro" id="IPR018961">
    <property type="entry name" value="DnaJ_homolog_subfam-C_membr-28"/>
</dbReference>
<name>A0A8H6M435_9AGAR</name>
<gene>
    <name evidence="3" type="ORF">DFP72DRAFT_907254</name>
</gene>
<comment type="caution">
    <text evidence="3">The sequence shown here is derived from an EMBL/GenBank/DDBJ whole genome shotgun (WGS) entry which is preliminary data.</text>
</comment>
<feature type="domain" description="DnaJ homologue subfamily C member 28 conserved" evidence="2">
    <location>
        <begin position="328"/>
        <end position="397"/>
    </location>
</feature>
<dbReference type="PANTHER" id="PTHR39394">
    <property type="entry name" value="YALI0E31793P"/>
    <property type="match status" value="1"/>
</dbReference>
<dbReference type="AlphaFoldDB" id="A0A8H6M435"/>
<evidence type="ECO:0000313" key="3">
    <source>
        <dbReference type="EMBL" id="KAF6751491.1"/>
    </source>
</evidence>
<evidence type="ECO:0000259" key="2">
    <source>
        <dbReference type="Pfam" id="PF09350"/>
    </source>
</evidence>
<dbReference type="PANTHER" id="PTHR39394:SF1">
    <property type="entry name" value="DNAJ HOMOLOGUE SUBFAMILY C MEMBER 28 CONSERVED DOMAIN-CONTAINING PROTEIN"/>
    <property type="match status" value="1"/>
</dbReference>
<feature type="compositionally biased region" description="Basic and acidic residues" evidence="1">
    <location>
        <begin position="267"/>
        <end position="284"/>
    </location>
</feature>
<feature type="region of interest" description="Disordered" evidence="1">
    <location>
        <begin position="155"/>
        <end position="184"/>
    </location>
</feature>
<feature type="region of interest" description="Disordered" evidence="1">
    <location>
        <begin position="32"/>
        <end position="69"/>
    </location>
</feature>
<evidence type="ECO:0000313" key="4">
    <source>
        <dbReference type="Proteomes" id="UP000521943"/>
    </source>
</evidence>
<protein>
    <recommendedName>
        <fullName evidence="2">DnaJ homologue subfamily C member 28 conserved domain-containing protein</fullName>
    </recommendedName>
</protein>
<reference evidence="3 4" key="1">
    <citation type="submission" date="2020-07" db="EMBL/GenBank/DDBJ databases">
        <title>Comparative genomics of pyrophilous fungi reveals a link between fire events and developmental genes.</title>
        <authorList>
            <consortium name="DOE Joint Genome Institute"/>
            <person name="Steindorff A.S."/>
            <person name="Carver A."/>
            <person name="Calhoun S."/>
            <person name="Stillman K."/>
            <person name="Liu H."/>
            <person name="Lipzen A."/>
            <person name="Pangilinan J."/>
            <person name="Labutti K."/>
            <person name="Bruns T.D."/>
            <person name="Grigoriev I.V."/>
        </authorList>
    </citation>
    <scope>NUCLEOTIDE SEQUENCE [LARGE SCALE GENOMIC DNA]</scope>
    <source>
        <strain evidence="3 4">CBS 144469</strain>
    </source>
</reference>